<reference evidence="3" key="2">
    <citation type="submission" date="2019-06" db="EMBL/GenBank/DDBJ databases">
        <title>Genomics analysis of Aphanomyces spp. identifies a new class of oomycete effector associated with host adaptation.</title>
        <authorList>
            <person name="Gaulin E."/>
        </authorList>
    </citation>
    <scope>NUCLEOTIDE SEQUENCE</scope>
    <source>
        <strain evidence="3">CBS 578.67</strain>
    </source>
</reference>
<evidence type="ECO:0000313" key="5">
    <source>
        <dbReference type="Proteomes" id="UP000332933"/>
    </source>
</evidence>
<proteinExistence type="predicted"/>
<name>A0A485KJZ4_9STRA</name>
<feature type="signal peptide" evidence="2">
    <location>
        <begin position="1"/>
        <end position="19"/>
    </location>
</feature>
<evidence type="ECO:0000313" key="4">
    <source>
        <dbReference type="EMBL" id="VFT85205.1"/>
    </source>
</evidence>
<keyword evidence="5" id="KW-1185">Reference proteome</keyword>
<organism evidence="4 5">
    <name type="scientific">Aphanomyces stellatus</name>
    <dbReference type="NCBI Taxonomy" id="120398"/>
    <lineage>
        <taxon>Eukaryota</taxon>
        <taxon>Sar</taxon>
        <taxon>Stramenopiles</taxon>
        <taxon>Oomycota</taxon>
        <taxon>Saprolegniomycetes</taxon>
        <taxon>Saprolegniales</taxon>
        <taxon>Verrucalvaceae</taxon>
        <taxon>Aphanomyces</taxon>
    </lineage>
</organism>
<evidence type="ECO:0000313" key="3">
    <source>
        <dbReference type="EMBL" id="KAF0701167.1"/>
    </source>
</evidence>
<keyword evidence="2" id="KW-0732">Signal</keyword>
<dbReference type="AlphaFoldDB" id="A0A485KJZ4"/>
<dbReference type="EMBL" id="CAADRA010005120">
    <property type="protein sequence ID" value="VFT85205.1"/>
    <property type="molecule type" value="Genomic_DNA"/>
</dbReference>
<dbReference type="EMBL" id="VJMH01005099">
    <property type="protein sequence ID" value="KAF0701167.1"/>
    <property type="molecule type" value="Genomic_DNA"/>
</dbReference>
<feature type="chain" id="PRO_5036116086" evidence="2">
    <location>
        <begin position="20"/>
        <end position="102"/>
    </location>
</feature>
<evidence type="ECO:0000256" key="1">
    <source>
        <dbReference type="SAM" id="MobiDB-lite"/>
    </source>
</evidence>
<feature type="compositionally biased region" description="Basic and acidic residues" evidence="1">
    <location>
        <begin position="83"/>
        <end position="92"/>
    </location>
</feature>
<evidence type="ECO:0000256" key="2">
    <source>
        <dbReference type="SAM" id="SignalP"/>
    </source>
</evidence>
<dbReference type="Proteomes" id="UP000332933">
    <property type="component" value="Unassembled WGS sequence"/>
</dbReference>
<sequence length="102" mass="10945">MVFILRCLAIAVAVILITAEAVRDVPLKARDVAVSHGKRFLRSEAAAVDEAQDYTEFAPPPPTMEVVRAPTSDPEFAPPPLKRVLEGAHGDATENPEFAPAP</sequence>
<protein>
    <submittedName>
        <fullName evidence="4">Aste57867_8318 protein</fullName>
    </submittedName>
</protein>
<feature type="region of interest" description="Disordered" evidence="1">
    <location>
        <begin position="51"/>
        <end position="102"/>
    </location>
</feature>
<reference evidence="4 5" key="1">
    <citation type="submission" date="2019-03" db="EMBL/GenBank/DDBJ databases">
        <authorList>
            <person name="Gaulin E."/>
            <person name="Dumas B."/>
        </authorList>
    </citation>
    <scope>NUCLEOTIDE SEQUENCE [LARGE SCALE GENOMIC DNA]</scope>
    <source>
        <strain evidence="4">CBS 568.67</strain>
    </source>
</reference>
<gene>
    <name evidence="4" type="primary">Aste57867_8318</name>
    <name evidence="3" type="ORF">As57867_008286</name>
    <name evidence="4" type="ORF">ASTE57867_8318</name>
</gene>
<accession>A0A485KJZ4</accession>